<keyword evidence="5" id="KW-0547">Nucleotide-binding</keyword>
<keyword evidence="5" id="KW-0521">NADP</keyword>
<dbReference type="Pfam" id="PF01494">
    <property type="entry name" value="FAD_binding_3"/>
    <property type="match status" value="2"/>
</dbReference>
<feature type="binding site" evidence="5">
    <location>
        <position position="54"/>
    </location>
    <ligand>
        <name>FAD</name>
        <dbReference type="ChEBI" id="CHEBI:57692"/>
    </ligand>
</feature>
<comment type="similarity">
    <text evidence="5">Belongs to the aromatic-ring hydroxylase family. TetX subfamily.</text>
</comment>
<keyword evidence="2 5" id="KW-0274">FAD</keyword>
<dbReference type="Proteomes" id="UP001057134">
    <property type="component" value="Chromosome"/>
</dbReference>
<dbReference type="Gene3D" id="3.50.50.60">
    <property type="entry name" value="FAD/NAD(P)-binding domain"/>
    <property type="match status" value="1"/>
</dbReference>
<evidence type="ECO:0000256" key="5">
    <source>
        <dbReference type="HAMAP-Rule" id="MF_00845"/>
    </source>
</evidence>
<comment type="subcellular location">
    <subcellularLocation>
        <location evidence="5">Cytoplasm</location>
    </subcellularLocation>
</comment>
<dbReference type="EC" id="1.14.13.-" evidence="5"/>
<keyword evidence="4 5" id="KW-0503">Monooxygenase</keyword>
<proteinExistence type="inferred from homology"/>
<organism evidence="7 8">
    <name type="scientific">Paenibacillus konkukensis</name>
    <dbReference type="NCBI Taxonomy" id="2020716"/>
    <lineage>
        <taxon>Bacteria</taxon>
        <taxon>Bacillati</taxon>
        <taxon>Bacillota</taxon>
        <taxon>Bacilli</taxon>
        <taxon>Bacillales</taxon>
        <taxon>Paenibacillaceae</taxon>
        <taxon>Paenibacillus</taxon>
    </lineage>
</organism>
<dbReference type="HAMAP" id="MF_00845">
    <property type="entry name" value="TetX_monooxygenase"/>
    <property type="match status" value="1"/>
</dbReference>
<dbReference type="InterPro" id="IPR036188">
    <property type="entry name" value="FAD/NAD-bd_sf"/>
</dbReference>
<keyword evidence="5" id="KW-0963">Cytoplasm</keyword>
<feature type="binding site" evidence="5">
    <location>
        <position position="112"/>
    </location>
    <ligand>
        <name>FAD</name>
        <dbReference type="ChEBI" id="CHEBI:57692"/>
    </ligand>
</feature>
<sequence>MTFVSDKQQPRIAIIGGGPGGLTLALILQRHGIPSIVYEREANDTNRERGGSLDIHEDSGQIALREAGLLDPFLAVARFEGEDFRLLDKSGTLYMDERAEEDEQGSRPEIDRGELCDLLLHALDPGRIRYGCKLTDAAPLTDGRYELRFENGLTDVADLVVGADGAFSRVRPLLTEAKAEYAGISFIELNVENAAAAHPDLAALNARGKLFALSGGQAILAQLNGDGRIKVYLAFKTDRGWLDTCGIPFDRPEEAKRQLLGYFEDWDDSLKNYIRYAGSTVLPRRIYMLPVGLQWPHKPGATLIGDAAHLMSPFAGEGVNLAMLDAAELALAIVEHKDVNLATAAYEAKMFAYSSRSAKESADNLELIFADNAAQKLKELFDHYYEHTASSEDLQTGADML</sequence>
<feature type="domain" description="FAD-binding" evidence="6">
    <location>
        <begin position="12"/>
        <end position="195"/>
    </location>
</feature>
<accession>A0ABY4RH83</accession>
<evidence type="ECO:0000256" key="3">
    <source>
        <dbReference type="ARBA" id="ARBA00023002"/>
    </source>
</evidence>
<dbReference type="SUPFAM" id="SSF51905">
    <property type="entry name" value="FAD/NAD(P)-binding domain"/>
    <property type="match status" value="1"/>
</dbReference>
<feature type="binding site" evidence="5">
    <location>
        <position position="47"/>
    </location>
    <ligand>
        <name>NADPH</name>
        <dbReference type="ChEBI" id="CHEBI:57783"/>
    </ligand>
</feature>
<keyword evidence="8" id="KW-1185">Reference proteome</keyword>
<comment type="subunit">
    <text evidence="5">Monomer.</text>
</comment>
<comment type="domain">
    <text evidence="5">Consists of an N-terminal FAD-binding domain with a Rossman fold and a C-terminal substrate-binding domain.</text>
</comment>
<dbReference type="InterPro" id="IPR043683">
    <property type="entry name" value="TetX_monooxygenase"/>
</dbReference>
<evidence type="ECO:0000313" key="8">
    <source>
        <dbReference type="Proteomes" id="UP001057134"/>
    </source>
</evidence>
<feature type="binding site" evidence="5">
    <location>
        <position position="306"/>
    </location>
    <ligand>
        <name>FAD</name>
        <dbReference type="ChEBI" id="CHEBI:57692"/>
    </ligand>
</feature>
<evidence type="ECO:0000256" key="2">
    <source>
        <dbReference type="ARBA" id="ARBA00022827"/>
    </source>
</evidence>
<dbReference type="RefSeq" id="WP_249866144.1">
    <property type="nucleotide sequence ID" value="NZ_CP027059.1"/>
</dbReference>
<dbReference type="PANTHER" id="PTHR46972:SF1">
    <property type="entry name" value="FAD DEPENDENT OXIDOREDUCTASE DOMAIN-CONTAINING PROTEIN"/>
    <property type="match status" value="1"/>
</dbReference>
<feature type="domain" description="FAD-binding" evidence="6">
    <location>
        <begin position="303"/>
        <end position="335"/>
    </location>
</feature>
<evidence type="ECO:0000259" key="6">
    <source>
        <dbReference type="Pfam" id="PF01494"/>
    </source>
</evidence>
<evidence type="ECO:0000256" key="1">
    <source>
        <dbReference type="ARBA" id="ARBA00022630"/>
    </source>
</evidence>
<name>A0ABY4RH83_9BACL</name>
<evidence type="ECO:0000313" key="7">
    <source>
        <dbReference type="EMBL" id="UQZ81130.1"/>
    </source>
</evidence>
<reference evidence="7" key="2">
    <citation type="journal article" date="2021" name="J Anim Sci Technol">
        <title>Complete genome sequence of Paenibacillus konkukensis sp. nov. SK3146 as a potential probiotic strain.</title>
        <authorList>
            <person name="Jung H.I."/>
            <person name="Park S."/>
            <person name="Niu K.M."/>
            <person name="Lee S.W."/>
            <person name="Kothari D."/>
            <person name="Yi K.J."/>
            <person name="Kim S.K."/>
        </authorList>
    </citation>
    <scope>NUCLEOTIDE SEQUENCE</scope>
    <source>
        <strain evidence="7">SK3146</strain>
    </source>
</reference>
<comment type="cofactor">
    <cofactor evidence="5">
        <name>FAD</name>
        <dbReference type="ChEBI" id="CHEBI:57692"/>
    </cofactor>
</comment>
<keyword evidence="1 5" id="KW-0285">Flavoprotein</keyword>
<evidence type="ECO:0000256" key="4">
    <source>
        <dbReference type="ARBA" id="ARBA00023033"/>
    </source>
</evidence>
<dbReference type="InterPro" id="IPR002938">
    <property type="entry name" value="FAD-bd"/>
</dbReference>
<comment type="function">
    <text evidence="5">An FAD-requiring monooxygenase active on some tetracycline antibiotic derivatives, which leads to their inactivation. Hydroxylates carbon 11a of tetracycline and some analogs.</text>
</comment>
<comment type="catalytic activity">
    <reaction evidence="5">
        <text>a tetracycline + NADPH + O2 + H(+) = an 11a-hydroxytetracycline + NADP(+) + H2O</text>
        <dbReference type="Rhea" id="RHEA:61444"/>
        <dbReference type="ChEBI" id="CHEBI:15377"/>
        <dbReference type="ChEBI" id="CHEBI:15378"/>
        <dbReference type="ChEBI" id="CHEBI:15379"/>
        <dbReference type="ChEBI" id="CHEBI:57783"/>
        <dbReference type="ChEBI" id="CHEBI:58349"/>
        <dbReference type="ChEBI" id="CHEBI:144644"/>
        <dbReference type="ChEBI" id="CHEBI:144645"/>
    </reaction>
</comment>
<gene>
    <name evidence="7" type="primary">nicC</name>
    <name evidence="7" type="ORF">SK3146_00286</name>
</gene>
<keyword evidence="3 5" id="KW-0560">Oxidoreductase</keyword>
<reference evidence="7" key="1">
    <citation type="submission" date="2018-02" db="EMBL/GenBank/DDBJ databases">
        <authorList>
            <person name="Kim S.-K."/>
            <person name="Jung H.-I."/>
            <person name="Lee S.-W."/>
        </authorList>
    </citation>
    <scope>NUCLEOTIDE SEQUENCE</scope>
    <source>
        <strain evidence="7">SK3146</strain>
    </source>
</reference>
<protein>
    <recommendedName>
        <fullName evidence="5">Flavin-dependent monooxygenase</fullName>
    </recommendedName>
    <alternativeName>
        <fullName evidence="5">TetX monooxygenase</fullName>
        <shortName evidence="5">TetX</shortName>
        <ecNumber evidence="5">1.14.13.-</ecNumber>
    </alternativeName>
</protein>
<dbReference type="EMBL" id="CP027059">
    <property type="protein sequence ID" value="UQZ81130.1"/>
    <property type="molecule type" value="Genomic_DNA"/>
</dbReference>
<dbReference type="PANTHER" id="PTHR46972">
    <property type="entry name" value="MONOOXYGENASE ASQM-RELATED"/>
    <property type="match status" value="1"/>
</dbReference>
<dbReference type="GO" id="GO:0043731">
    <property type="term" value="F:6-hydroxynicotinate 3-monooxygenase activity"/>
    <property type="evidence" value="ECO:0007669"/>
    <property type="project" value="UniProtKB-EC"/>
</dbReference>
<dbReference type="PRINTS" id="PR00420">
    <property type="entry name" value="RNGMNOXGNASE"/>
</dbReference>